<sequence>MKRKTQKLKFKLRCFESLMNAAISDLSSCSSCSLWITVRESHSTFTSLSPSCIPRSRA</sequence>
<reference evidence="2" key="2">
    <citation type="submission" date="2014-09" db="EMBL/GenBank/DDBJ databases">
        <authorList>
            <person name="Mudge J."/>
            <person name="Ramaraj T."/>
            <person name="Lindquist I.E."/>
            <person name="Bharti A.K."/>
            <person name="Sundararajan A."/>
            <person name="Cameron C.T."/>
            <person name="Woodward J.E."/>
            <person name="May G.D."/>
            <person name="Brubaker C."/>
            <person name="Broadhvest J."/>
            <person name="Wilkins T.A."/>
        </authorList>
    </citation>
    <scope>NUCLEOTIDE SEQUENCE</scope>
    <source>
        <strain evidence="2">cv. AKA8401</strain>
    </source>
</reference>
<gene>
    <name evidence="1" type="ORF">F383_21721</name>
</gene>
<accession>A0A0B0NZ93</accession>
<reference evidence="1" key="1">
    <citation type="submission" date="2014-09" db="EMBL/GenBank/DDBJ databases">
        <title>G. arboreum L. cv. AKA8401 A2 genome assembly version 1.0.</title>
        <authorList>
            <person name="Mudge J."/>
            <person name="Ramaraj T."/>
            <person name="Lindquist I.E."/>
            <person name="Bharti A.K."/>
            <person name="Sundararajan A."/>
            <person name="Cameron C.T."/>
            <person name="Woodward J.E."/>
            <person name="May G.D."/>
            <person name="Brubaker C."/>
            <person name="Broadhvest J."/>
            <person name="Wilkins T.A."/>
        </authorList>
    </citation>
    <scope>NUCLEOTIDE SEQUENCE</scope>
</reference>
<name>A0A0B0NZ93_GOSAR</name>
<dbReference type="AlphaFoldDB" id="A0A0B0NZ93"/>
<keyword evidence="2" id="KW-1185">Reference proteome</keyword>
<dbReference type="Proteomes" id="UP000032142">
    <property type="component" value="Unassembled WGS sequence"/>
</dbReference>
<proteinExistence type="predicted"/>
<evidence type="ECO:0000313" key="2">
    <source>
        <dbReference type="Proteomes" id="UP000032142"/>
    </source>
</evidence>
<evidence type="ECO:0000313" key="1">
    <source>
        <dbReference type="EMBL" id="KHG17972.1"/>
    </source>
</evidence>
<protein>
    <submittedName>
        <fullName evidence="1">Uncharacterized protein</fullName>
    </submittedName>
</protein>
<dbReference type="EMBL" id="KN409500">
    <property type="protein sequence ID" value="KHG17973.1"/>
    <property type="molecule type" value="Genomic_DNA"/>
</dbReference>
<dbReference type="EMBL" id="KN409500">
    <property type="protein sequence ID" value="KHG17972.1"/>
    <property type="molecule type" value="Genomic_DNA"/>
</dbReference>
<organism evidence="1 2">
    <name type="scientific">Gossypium arboreum</name>
    <name type="common">Tree cotton</name>
    <name type="synonym">Gossypium nanking</name>
    <dbReference type="NCBI Taxonomy" id="29729"/>
    <lineage>
        <taxon>Eukaryota</taxon>
        <taxon>Viridiplantae</taxon>
        <taxon>Streptophyta</taxon>
        <taxon>Embryophyta</taxon>
        <taxon>Tracheophyta</taxon>
        <taxon>Spermatophyta</taxon>
        <taxon>Magnoliopsida</taxon>
        <taxon>eudicotyledons</taxon>
        <taxon>Gunneridae</taxon>
        <taxon>Pentapetalae</taxon>
        <taxon>rosids</taxon>
        <taxon>malvids</taxon>
        <taxon>Malvales</taxon>
        <taxon>Malvaceae</taxon>
        <taxon>Malvoideae</taxon>
        <taxon>Gossypium</taxon>
    </lineage>
</organism>